<gene>
    <name evidence="3" type="ORF">B1H18_07570</name>
</gene>
<dbReference type="InterPro" id="IPR000182">
    <property type="entry name" value="GNAT_dom"/>
</dbReference>
<feature type="domain" description="N-acetyltransferase" evidence="2">
    <location>
        <begin position="61"/>
        <end position="211"/>
    </location>
</feature>
<dbReference type="InterPro" id="IPR016181">
    <property type="entry name" value="Acyl_CoA_acyltransferase"/>
</dbReference>
<evidence type="ECO:0000313" key="4">
    <source>
        <dbReference type="Proteomes" id="UP000190539"/>
    </source>
</evidence>
<dbReference type="PANTHER" id="PTHR42791:SF1">
    <property type="entry name" value="N-ACETYLTRANSFERASE DOMAIN-CONTAINING PROTEIN"/>
    <property type="match status" value="1"/>
</dbReference>
<keyword evidence="4" id="KW-1185">Reference proteome</keyword>
<dbReference type="PROSITE" id="PS51186">
    <property type="entry name" value="GNAT"/>
    <property type="match status" value="1"/>
</dbReference>
<dbReference type="GO" id="GO:0016747">
    <property type="term" value="F:acyltransferase activity, transferring groups other than amino-acyl groups"/>
    <property type="evidence" value="ECO:0007669"/>
    <property type="project" value="InterPro"/>
</dbReference>
<sequence>MGVAIRRAGADDRESVVRLLDETFLNDPVSSWIFPEKERREGHHRFLMESFLDAANSGGWVDVAEDGSAAALWVRVPADTSESLEPQEPQESSEPPGGAESEDGAPLVPGVNGQEAERIGRVNALTGEVHPHDGGAHLYLLLIAVSPSRQGEGLGTALINSVLDSCDRDGVPAYLEASSARSRELYLRLGFADAGWVVELPEGPRMWPLWRDPVTGAA</sequence>
<dbReference type="OrthoDB" id="7057833at2"/>
<dbReference type="Pfam" id="PF00583">
    <property type="entry name" value="Acetyltransf_1"/>
    <property type="match status" value="1"/>
</dbReference>
<evidence type="ECO:0000256" key="1">
    <source>
        <dbReference type="SAM" id="MobiDB-lite"/>
    </source>
</evidence>
<organism evidence="3 4">
    <name type="scientific">Streptomyces tsukubensis</name>
    <dbReference type="NCBI Taxonomy" id="83656"/>
    <lineage>
        <taxon>Bacteria</taxon>
        <taxon>Bacillati</taxon>
        <taxon>Actinomycetota</taxon>
        <taxon>Actinomycetes</taxon>
        <taxon>Kitasatosporales</taxon>
        <taxon>Streptomycetaceae</taxon>
        <taxon>Streptomyces</taxon>
    </lineage>
</organism>
<protein>
    <submittedName>
        <fullName evidence="3">GNAT family N-acetyltransferase</fullName>
    </submittedName>
</protein>
<dbReference type="Proteomes" id="UP000190539">
    <property type="component" value="Unassembled WGS sequence"/>
</dbReference>
<proteinExistence type="predicted"/>
<dbReference type="InterPro" id="IPR052523">
    <property type="entry name" value="Trichothecene_AcTrans"/>
</dbReference>
<dbReference type="PANTHER" id="PTHR42791">
    <property type="entry name" value="GNAT FAMILY ACETYLTRANSFERASE"/>
    <property type="match status" value="1"/>
</dbReference>
<evidence type="ECO:0000259" key="2">
    <source>
        <dbReference type="PROSITE" id="PS51186"/>
    </source>
</evidence>
<dbReference type="AlphaFoldDB" id="A0A1V4ABG9"/>
<feature type="region of interest" description="Disordered" evidence="1">
    <location>
        <begin position="80"/>
        <end position="111"/>
    </location>
</feature>
<feature type="compositionally biased region" description="Low complexity" evidence="1">
    <location>
        <begin position="81"/>
        <end position="99"/>
    </location>
</feature>
<evidence type="ECO:0000313" key="3">
    <source>
        <dbReference type="EMBL" id="OON81216.1"/>
    </source>
</evidence>
<accession>A0A1V4ABG9</accession>
<dbReference type="EMBL" id="MVFC01000004">
    <property type="protein sequence ID" value="OON81216.1"/>
    <property type="molecule type" value="Genomic_DNA"/>
</dbReference>
<dbReference type="CDD" id="cd04301">
    <property type="entry name" value="NAT_SF"/>
    <property type="match status" value="1"/>
</dbReference>
<keyword evidence="3" id="KW-0808">Transferase</keyword>
<reference evidence="3 4" key="1">
    <citation type="submission" date="2017-02" db="EMBL/GenBank/DDBJ databases">
        <title>Draft Genome Sequence of Streptomyces tsukubaensis F601, a Producer of the immunosuppressant tacrolimus FK506.</title>
        <authorList>
            <person name="Zong G."/>
            <person name="Zhong C."/>
            <person name="Fu J."/>
            <person name="Qin R."/>
            <person name="Cao G."/>
        </authorList>
    </citation>
    <scope>NUCLEOTIDE SEQUENCE [LARGE SCALE GENOMIC DNA]</scope>
    <source>
        <strain evidence="3 4">F601</strain>
    </source>
</reference>
<dbReference type="STRING" id="83656.B1H18_07570"/>
<name>A0A1V4ABG9_9ACTN</name>
<dbReference type="RefSeq" id="WP_077966051.1">
    <property type="nucleotide sequence ID" value="NZ_CP045178.1"/>
</dbReference>
<comment type="caution">
    <text evidence="3">The sequence shown here is derived from an EMBL/GenBank/DDBJ whole genome shotgun (WGS) entry which is preliminary data.</text>
</comment>
<dbReference type="Gene3D" id="3.40.630.30">
    <property type="match status" value="1"/>
</dbReference>
<dbReference type="SUPFAM" id="SSF55729">
    <property type="entry name" value="Acyl-CoA N-acyltransferases (Nat)"/>
    <property type="match status" value="1"/>
</dbReference>